<dbReference type="InterPro" id="IPR010923">
    <property type="entry name" value="T(6)A37_SUA5"/>
</dbReference>
<organism evidence="17 18">
    <name type="scientific">Posidoniimonas polymericola</name>
    <dbReference type="NCBI Taxonomy" id="2528002"/>
    <lineage>
        <taxon>Bacteria</taxon>
        <taxon>Pseudomonadati</taxon>
        <taxon>Planctomycetota</taxon>
        <taxon>Planctomycetia</taxon>
        <taxon>Pirellulales</taxon>
        <taxon>Lacipirellulaceae</taxon>
        <taxon>Posidoniimonas</taxon>
    </lineage>
</organism>
<evidence type="ECO:0000256" key="15">
    <source>
        <dbReference type="SAM" id="MobiDB-lite"/>
    </source>
</evidence>
<feature type="binding site" evidence="14">
    <location>
        <position position="134"/>
    </location>
    <ligand>
        <name>L-threonine</name>
        <dbReference type="ChEBI" id="CHEBI:57926"/>
    </ligand>
</feature>
<dbReference type="GO" id="GO:0006450">
    <property type="term" value="P:regulation of translational fidelity"/>
    <property type="evidence" value="ECO:0007669"/>
    <property type="project" value="TreeGrafter"/>
</dbReference>
<comment type="subcellular location">
    <subcellularLocation>
        <location evidence="1 13">Cytoplasm</location>
    </subcellularLocation>
</comment>
<feature type="compositionally biased region" description="Basic and acidic residues" evidence="15">
    <location>
        <begin position="208"/>
        <end position="219"/>
    </location>
</feature>
<dbReference type="PIRSF" id="PIRSF004930">
    <property type="entry name" value="Tln_factor_SUA5"/>
    <property type="match status" value="1"/>
</dbReference>
<evidence type="ECO:0000256" key="9">
    <source>
        <dbReference type="ARBA" id="ARBA00022741"/>
    </source>
</evidence>
<dbReference type="GO" id="GO:0061710">
    <property type="term" value="F:L-threonylcarbamoyladenylate synthase"/>
    <property type="evidence" value="ECO:0007669"/>
    <property type="project" value="UniProtKB-EC"/>
</dbReference>
<keyword evidence="18" id="KW-1185">Reference proteome</keyword>
<feature type="binding site" evidence="14">
    <location>
        <position position="144"/>
    </location>
    <ligand>
        <name>ATP</name>
        <dbReference type="ChEBI" id="CHEBI:30616"/>
    </ligand>
</feature>
<proteinExistence type="inferred from homology"/>
<evidence type="ECO:0000256" key="11">
    <source>
        <dbReference type="ARBA" id="ARBA00029774"/>
    </source>
</evidence>
<keyword evidence="8 13" id="KW-0548">Nucleotidyltransferase</keyword>
<evidence type="ECO:0000256" key="5">
    <source>
        <dbReference type="ARBA" id="ARBA00022490"/>
    </source>
</evidence>
<feature type="domain" description="YrdC-like" evidence="16">
    <location>
        <begin position="6"/>
        <end position="192"/>
    </location>
</feature>
<evidence type="ECO:0000256" key="10">
    <source>
        <dbReference type="ARBA" id="ARBA00022840"/>
    </source>
</evidence>
<dbReference type="SUPFAM" id="SSF55821">
    <property type="entry name" value="YrdC/RibB"/>
    <property type="match status" value="1"/>
</dbReference>
<dbReference type="PANTHER" id="PTHR17490">
    <property type="entry name" value="SUA5"/>
    <property type="match status" value="1"/>
</dbReference>
<protein>
    <recommendedName>
        <fullName evidence="4 13">Threonylcarbamoyl-AMP synthase</fullName>
        <shortName evidence="13">TC-AMP synthase</shortName>
        <ecNumber evidence="3 13">2.7.7.87</ecNumber>
    </recommendedName>
    <alternativeName>
        <fullName evidence="11 13">L-threonylcarbamoyladenylate synthase</fullName>
    </alternativeName>
</protein>
<comment type="caution">
    <text evidence="17">The sequence shown here is derived from an EMBL/GenBank/DDBJ whole genome shotgun (WGS) entry which is preliminary data.</text>
</comment>
<dbReference type="Pfam" id="PF01300">
    <property type="entry name" value="Sua5_yciO_yrdC"/>
    <property type="match status" value="1"/>
</dbReference>
<feature type="binding site" evidence="14">
    <location>
        <position position="55"/>
    </location>
    <ligand>
        <name>ATP</name>
        <dbReference type="ChEBI" id="CHEBI:30616"/>
    </ligand>
</feature>
<evidence type="ECO:0000256" key="4">
    <source>
        <dbReference type="ARBA" id="ARBA00015492"/>
    </source>
</evidence>
<gene>
    <name evidence="17" type="primary">ywlC</name>
    <name evidence="17" type="ORF">Pla123a_20990</name>
</gene>
<evidence type="ECO:0000259" key="16">
    <source>
        <dbReference type="PROSITE" id="PS51163"/>
    </source>
</evidence>
<dbReference type="EC" id="2.7.7.87" evidence="3 13"/>
<feature type="binding site" evidence="14">
    <location>
        <position position="60"/>
    </location>
    <ligand>
        <name>L-threonine</name>
        <dbReference type="ChEBI" id="CHEBI:57926"/>
    </ligand>
</feature>
<feature type="binding site" evidence="14">
    <location>
        <position position="188"/>
    </location>
    <ligand>
        <name>ATP</name>
        <dbReference type="ChEBI" id="CHEBI:30616"/>
    </ligand>
</feature>
<keyword evidence="10 13" id="KW-0067">ATP-binding</keyword>
<dbReference type="Pfam" id="PF03481">
    <property type="entry name" value="Sua5_C"/>
    <property type="match status" value="1"/>
</dbReference>
<comment type="catalytic activity">
    <reaction evidence="12 13">
        <text>L-threonine + hydrogencarbonate + ATP = L-threonylcarbamoyladenylate + diphosphate + H2O</text>
        <dbReference type="Rhea" id="RHEA:36407"/>
        <dbReference type="ChEBI" id="CHEBI:15377"/>
        <dbReference type="ChEBI" id="CHEBI:17544"/>
        <dbReference type="ChEBI" id="CHEBI:30616"/>
        <dbReference type="ChEBI" id="CHEBI:33019"/>
        <dbReference type="ChEBI" id="CHEBI:57926"/>
        <dbReference type="ChEBI" id="CHEBI:73682"/>
        <dbReference type="EC" id="2.7.7.87"/>
    </reaction>
</comment>
<evidence type="ECO:0000313" key="18">
    <source>
        <dbReference type="Proteomes" id="UP000318478"/>
    </source>
</evidence>
<dbReference type="Proteomes" id="UP000318478">
    <property type="component" value="Unassembled WGS sequence"/>
</dbReference>
<dbReference type="Gene3D" id="3.40.50.11030">
    <property type="entry name" value="Threonylcarbamoyl-AMP synthase, C-terminal domain"/>
    <property type="match status" value="1"/>
</dbReference>
<dbReference type="GO" id="GO:0003725">
    <property type="term" value="F:double-stranded RNA binding"/>
    <property type="evidence" value="ECO:0007669"/>
    <property type="project" value="UniProtKB-UniRule"/>
</dbReference>
<feature type="region of interest" description="Disordered" evidence="15">
    <location>
        <begin position="208"/>
        <end position="230"/>
    </location>
</feature>
<comment type="similarity">
    <text evidence="2 13">Belongs to the SUA5 family.</text>
</comment>
<dbReference type="GO" id="GO:0000049">
    <property type="term" value="F:tRNA binding"/>
    <property type="evidence" value="ECO:0007669"/>
    <property type="project" value="TreeGrafter"/>
</dbReference>
<dbReference type="InterPro" id="IPR017945">
    <property type="entry name" value="DHBP_synth_RibB-like_a/b_dom"/>
</dbReference>
<evidence type="ECO:0000256" key="6">
    <source>
        <dbReference type="ARBA" id="ARBA00022679"/>
    </source>
</evidence>
<dbReference type="InterPro" id="IPR005145">
    <property type="entry name" value="Sua5_C"/>
</dbReference>
<dbReference type="NCBIfam" id="TIGR00057">
    <property type="entry name" value="L-threonylcarbamoyladenylate synthase"/>
    <property type="match status" value="1"/>
</dbReference>
<dbReference type="PANTHER" id="PTHR17490:SF16">
    <property type="entry name" value="THREONYLCARBAMOYL-AMP SYNTHASE"/>
    <property type="match status" value="1"/>
</dbReference>
<dbReference type="RefSeq" id="WP_146586578.1">
    <property type="nucleotide sequence ID" value="NZ_SJPO01000004.1"/>
</dbReference>
<dbReference type="AlphaFoldDB" id="A0A5C5YRG7"/>
<dbReference type="OrthoDB" id="9814580at2"/>
<feature type="binding site" evidence="14">
    <location>
        <position position="229"/>
    </location>
    <ligand>
        <name>ATP</name>
        <dbReference type="ChEBI" id="CHEBI:30616"/>
    </ligand>
</feature>
<evidence type="ECO:0000256" key="8">
    <source>
        <dbReference type="ARBA" id="ARBA00022695"/>
    </source>
</evidence>
<keyword evidence="9 13" id="KW-0547">Nucleotide-binding</keyword>
<evidence type="ECO:0000256" key="3">
    <source>
        <dbReference type="ARBA" id="ARBA00012584"/>
    </source>
</evidence>
<feature type="binding site" evidence="14">
    <location>
        <position position="51"/>
    </location>
    <ligand>
        <name>ATP</name>
        <dbReference type="ChEBI" id="CHEBI:30616"/>
    </ligand>
</feature>
<evidence type="ECO:0000256" key="7">
    <source>
        <dbReference type="ARBA" id="ARBA00022694"/>
    </source>
</evidence>
<keyword evidence="6 13" id="KW-0808">Transferase</keyword>
<feature type="binding site" evidence="14">
    <location>
        <position position="110"/>
    </location>
    <ligand>
        <name>ATP</name>
        <dbReference type="ChEBI" id="CHEBI:30616"/>
    </ligand>
</feature>
<dbReference type="GO" id="GO:0008033">
    <property type="term" value="P:tRNA processing"/>
    <property type="evidence" value="ECO:0007669"/>
    <property type="project" value="UniProtKB-KW"/>
</dbReference>
<name>A0A5C5YRG7_9BACT</name>
<dbReference type="InterPro" id="IPR050156">
    <property type="entry name" value="TC-AMP_synthase_SUA5"/>
</dbReference>
<reference evidence="17 18" key="1">
    <citation type="submission" date="2019-02" db="EMBL/GenBank/DDBJ databases">
        <title>Deep-cultivation of Planctomycetes and their phenomic and genomic characterization uncovers novel biology.</title>
        <authorList>
            <person name="Wiegand S."/>
            <person name="Jogler M."/>
            <person name="Boedeker C."/>
            <person name="Pinto D."/>
            <person name="Vollmers J."/>
            <person name="Rivas-Marin E."/>
            <person name="Kohn T."/>
            <person name="Peeters S.H."/>
            <person name="Heuer A."/>
            <person name="Rast P."/>
            <person name="Oberbeckmann S."/>
            <person name="Bunk B."/>
            <person name="Jeske O."/>
            <person name="Meyerdierks A."/>
            <person name="Storesund J.E."/>
            <person name="Kallscheuer N."/>
            <person name="Luecker S."/>
            <person name="Lage O.M."/>
            <person name="Pohl T."/>
            <person name="Merkel B.J."/>
            <person name="Hornburger P."/>
            <person name="Mueller R.-W."/>
            <person name="Bruemmer F."/>
            <person name="Labrenz M."/>
            <person name="Spormann A.M."/>
            <person name="Op Den Camp H."/>
            <person name="Overmann J."/>
            <person name="Amann R."/>
            <person name="Jetten M.S.M."/>
            <person name="Mascher T."/>
            <person name="Medema M.H."/>
            <person name="Devos D.P."/>
            <person name="Kaster A.-K."/>
            <person name="Ovreas L."/>
            <person name="Rohde M."/>
            <person name="Galperin M.Y."/>
            <person name="Jogler C."/>
        </authorList>
    </citation>
    <scope>NUCLEOTIDE SEQUENCE [LARGE SCALE GENOMIC DNA]</scope>
    <source>
        <strain evidence="17 18">Pla123a</strain>
    </source>
</reference>
<dbReference type="InterPro" id="IPR038385">
    <property type="entry name" value="Sua5/YwlC_C"/>
</dbReference>
<dbReference type="Gene3D" id="3.90.870.10">
    <property type="entry name" value="DHBP synthase"/>
    <property type="match status" value="1"/>
</dbReference>
<keyword evidence="5 13" id="KW-0963">Cytoplasm</keyword>
<dbReference type="GO" id="GO:0005737">
    <property type="term" value="C:cytoplasm"/>
    <property type="evidence" value="ECO:0007669"/>
    <property type="project" value="UniProtKB-SubCell"/>
</dbReference>
<dbReference type="InterPro" id="IPR006070">
    <property type="entry name" value="Sua5-like_dom"/>
</dbReference>
<dbReference type="GO" id="GO:0005524">
    <property type="term" value="F:ATP binding"/>
    <property type="evidence" value="ECO:0007669"/>
    <property type="project" value="UniProtKB-UniRule"/>
</dbReference>
<accession>A0A5C5YRG7</accession>
<sequence>MGTALIQSPREAAEIIRAGGVVAFPTETVFGLGVDATNDQAVRKLFQAKGRPSDNPLIVHIADAGRWSDAAATLTPTAEVLLSAFAPGPLTVLLPKRAEVSDLVTAGLGTVGIRAPNHPIAAEILRLAGRPVAAPSANRSGRPSGTRWRSVLEDLDGRIDAVFQQDGPSLGVESTVVDCTGPVATVLRAGAVTIEQIRRVLPDAREVNEDADRHADTDVRSPGTLHPHYQPRATVRLVDRPSALASQEGARVAYCGLLPIEDQPSVVLSEVFNSLDDYAAGFYEFLREADRQQATVVFVQRAPDKGIGHALLDRQQRAAGER</sequence>
<dbReference type="EMBL" id="SJPO01000004">
    <property type="protein sequence ID" value="TWT77438.1"/>
    <property type="molecule type" value="Genomic_DNA"/>
</dbReference>
<keyword evidence="7 13" id="KW-0819">tRNA processing</keyword>
<dbReference type="PROSITE" id="PS51163">
    <property type="entry name" value="YRDC"/>
    <property type="match status" value="1"/>
</dbReference>
<evidence type="ECO:0000256" key="13">
    <source>
        <dbReference type="PIRNR" id="PIRNR004930"/>
    </source>
</evidence>
<comment type="function">
    <text evidence="13">Required for the formation of a threonylcarbamoyl group on adenosine at position 37 (t(6)A37) in tRNAs that read codons beginning with adenine.</text>
</comment>
<feature type="binding site" evidence="14">
    <location>
        <position position="28"/>
    </location>
    <ligand>
        <name>L-threonine</name>
        <dbReference type="ChEBI" id="CHEBI:57926"/>
    </ligand>
</feature>
<evidence type="ECO:0000256" key="12">
    <source>
        <dbReference type="ARBA" id="ARBA00048366"/>
    </source>
</evidence>
<evidence type="ECO:0000256" key="2">
    <source>
        <dbReference type="ARBA" id="ARBA00007663"/>
    </source>
</evidence>
<evidence type="ECO:0000256" key="14">
    <source>
        <dbReference type="PIRSR" id="PIRSR004930-1"/>
    </source>
</evidence>
<feature type="binding site" evidence="14">
    <location>
        <position position="136"/>
    </location>
    <ligand>
        <name>ATP</name>
        <dbReference type="ChEBI" id="CHEBI:30616"/>
    </ligand>
</feature>
<evidence type="ECO:0000313" key="17">
    <source>
        <dbReference type="EMBL" id="TWT77438.1"/>
    </source>
</evidence>
<feature type="binding site" evidence="14">
    <location>
        <position position="114"/>
    </location>
    <ligand>
        <name>L-threonine</name>
        <dbReference type="ChEBI" id="CHEBI:57926"/>
    </ligand>
</feature>
<feature type="binding site" evidence="14">
    <location>
        <position position="174"/>
    </location>
    <ligand>
        <name>L-threonine</name>
        <dbReference type="ChEBI" id="CHEBI:57926"/>
    </ligand>
</feature>
<evidence type="ECO:0000256" key="1">
    <source>
        <dbReference type="ARBA" id="ARBA00004496"/>
    </source>
</evidence>